<evidence type="ECO:0000256" key="1">
    <source>
        <dbReference type="SAM" id="Phobius"/>
    </source>
</evidence>
<accession>A0ABS5U9Z8</accession>
<evidence type="ECO:0000313" key="2">
    <source>
        <dbReference type="EMBL" id="MBT1072480.1"/>
    </source>
</evidence>
<dbReference type="RefSeq" id="WP_214299503.1">
    <property type="nucleotide sequence ID" value="NZ_JAHDYS010000010.1"/>
</dbReference>
<protein>
    <submittedName>
        <fullName evidence="2">Uncharacterized protein</fullName>
    </submittedName>
</protein>
<name>A0ABS5U9Z8_9BACT</name>
<feature type="transmembrane region" description="Helical" evidence="1">
    <location>
        <begin position="33"/>
        <end position="51"/>
    </location>
</feature>
<gene>
    <name evidence="2" type="ORF">KJB30_11835</name>
</gene>
<comment type="caution">
    <text evidence="2">The sequence shown here is derived from an EMBL/GenBank/DDBJ whole genome shotgun (WGS) entry which is preliminary data.</text>
</comment>
<feature type="transmembrane region" description="Helical" evidence="1">
    <location>
        <begin position="58"/>
        <end position="76"/>
    </location>
</feature>
<keyword evidence="1" id="KW-0812">Transmembrane</keyword>
<proteinExistence type="predicted"/>
<keyword evidence="1" id="KW-1133">Transmembrane helix</keyword>
<keyword evidence="3" id="KW-1185">Reference proteome</keyword>
<dbReference type="EMBL" id="JAHDYS010000010">
    <property type="protein sequence ID" value="MBT1072480.1"/>
    <property type="molecule type" value="Genomic_DNA"/>
</dbReference>
<feature type="transmembrane region" description="Helical" evidence="1">
    <location>
        <begin position="88"/>
        <end position="108"/>
    </location>
</feature>
<sequence>MDKQLLEKTTEVLRPFETANLMHSLQTMTLQQIFSNPAILAIITVVFFLGIIKRSKTVLLTLFTMVGAIVILRYAMPAAGEELSLKSLVPFACGGLLIGGVIIYFSLIKSE</sequence>
<organism evidence="2 3">
    <name type="scientific">Pelotalea chapellei</name>
    <dbReference type="NCBI Taxonomy" id="44671"/>
    <lineage>
        <taxon>Bacteria</taxon>
        <taxon>Pseudomonadati</taxon>
        <taxon>Thermodesulfobacteriota</taxon>
        <taxon>Desulfuromonadia</taxon>
        <taxon>Geobacterales</taxon>
        <taxon>Geobacteraceae</taxon>
        <taxon>Pelotalea</taxon>
    </lineage>
</organism>
<reference evidence="2 3" key="1">
    <citation type="submission" date="2021-05" db="EMBL/GenBank/DDBJ databases">
        <title>The draft genome of Geobacter chapellei DSM 13688.</title>
        <authorList>
            <person name="Xu Z."/>
            <person name="Masuda Y."/>
            <person name="Itoh H."/>
            <person name="Senoo K."/>
        </authorList>
    </citation>
    <scope>NUCLEOTIDE SEQUENCE [LARGE SCALE GENOMIC DNA]</scope>
    <source>
        <strain evidence="2 3">DSM 13688</strain>
    </source>
</reference>
<keyword evidence="1" id="KW-0472">Membrane</keyword>
<evidence type="ECO:0000313" key="3">
    <source>
        <dbReference type="Proteomes" id="UP000784128"/>
    </source>
</evidence>
<dbReference type="Proteomes" id="UP000784128">
    <property type="component" value="Unassembled WGS sequence"/>
</dbReference>